<dbReference type="Pfam" id="PF21537">
    <property type="entry name" value="DUF1980_C"/>
    <property type="match status" value="1"/>
</dbReference>
<dbReference type="EMBL" id="CP036273">
    <property type="protein sequence ID" value="QDU21123.1"/>
    <property type="molecule type" value="Genomic_DNA"/>
</dbReference>
<feature type="region of interest" description="Disordered" evidence="1">
    <location>
        <begin position="78"/>
        <end position="150"/>
    </location>
</feature>
<feature type="compositionally biased region" description="Basic and acidic residues" evidence="1">
    <location>
        <begin position="109"/>
        <end position="150"/>
    </location>
</feature>
<dbReference type="KEGG" id="uli:ETAA1_30880"/>
<dbReference type="AlphaFoldDB" id="A0A517XUD5"/>
<dbReference type="RefSeq" id="WP_202920914.1">
    <property type="nucleotide sequence ID" value="NZ_CP036273.1"/>
</dbReference>
<feature type="domain" description="DUF1980" evidence="3">
    <location>
        <begin position="242"/>
        <end position="315"/>
    </location>
</feature>
<keyword evidence="5" id="KW-1185">Reference proteome</keyword>
<evidence type="ECO:0000256" key="2">
    <source>
        <dbReference type="SAM" id="Phobius"/>
    </source>
</evidence>
<name>A0A517XUD5_9BACT</name>
<reference evidence="4 5" key="1">
    <citation type="submission" date="2019-02" db="EMBL/GenBank/DDBJ databases">
        <title>Deep-cultivation of Planctomycetes and their phenomic and genomic characterization uncovers novel biology.</title>
        <authorList>
            <person name="Wiegand S."/>
            <person name="Jogler M."/>
            <person name="Boedeker C."/>
            <person name="Pinto D."/>
            <person name="Vollmers J."/>
            <person name="Rivas-Marin E."/>
            <person name="Kohn T."/>
            <person name="Peeters S.H."/>
            <person name="Heuer A."/>
            <person name="Rast P."/>
            <person name="Oberbeckmann S."/>
            <person name="Bunk B."/>
            <person name="Jeske O."/>
            <person name="Meyerdierks A."/>
            <person name="Storesund J.E."/>
            <person name="Kallscheuer N."/>
            <person name="Luecker S."/>
            <person name="Lage O.M."/>
            <person name="Pohl T."/>
            <person name="Merkel B.J."/>
            <person name="Hornburger P."/>
            <person name="Mueller R.-W."/>
            <person name="Bruemmer F."/>
            <person name="Labrenz M."/>
            <person name="Spormann A.M."/>
            <person name="Op den Camp H."/>
            <person name="Overmann J."/>
            <person name="Amann R."/>
            <person name="Jetten M.S.M."/>
            <person name="Mascher T."/>
            <person name="Medema M.H."/>
            <person name="Devos D.P."/>
            <person name="Kaster A.-K."/>
            <person name="Ovreas L."/>
            <person name="Rohde M."/>
            <person name="Galperin M.Y."/>
            <person name="Jogler C."/>
        </authorList>
    </citation>
    <scope>NUCLEOTIDE SEQUENCE [LARGE SCALE GENOMIC DNA]</scope>
    <source>
        <strain evidence="4 5">ETA_A1</strain>
    </source>
</reference>
<evidence type="ECO:0000256" key="1">
    <source>
        <dbReference type="SAM" id="MobiDB-lite"/>
    </source>
</evidence>
<keyword evidence="2" id="KW-0472">Membrane</keyword>
<gene>
    <name evidence="4" type="ORF">ETAA1_30880</name>
</gene>
<feature type="transmembrane region" description="Helical" evidence="2">
    <location>
        <begin position="155"/>
        <end position="175"/>
    </location>
</feature>
<evidence type="ECO:0000313" key="4">
    <source>
        <dbReference type="EMBL" id="QDU21123.1"/>
    </source>
</evidence>
<evidence type="ECO:0000259" key="3">
    <source>
        <dbReference type="Pfam" id="PF21537"/>
    </source>
</evidence>
<organism evidence="4 5">
    <name type="scientific">Urbifossiella limnaea</name>
    <dbReference type="NCBI Taxonomy" id="2528023"/>
    <lineage>
        <taxon>Bacteria</taxon>
        <taxon>Pseudomonadati</taxon>
        <taxon>Planctomycetota</taxon>
        <taxon>Planctomycetia</taxon>
        <taxon>Gemmatales</taxon>
        <taxon>Gemmataceae</taxon>
        <taxon>Urbifossiella</taxon>
    </lineage>
</organism>
<evidence type="ECO:0000313" key="5">
    <source>
        <dbReference type="Proteomes" id="UP000319576"/>
    </source>
</evidence>
<accession>A0A517XUD5</accession>
<dbReference type="InterPro" id="IPR048447">
    <property type="entry name" value="DUF1980_C"/>
</dbReference>
<sequence length="323" mass="35679">MAHDHHHHGESARDYFVEQLLTIFVVGALGAVGVLMYRDGKLDLILAPSFRLPVLVGGIAVLVVVAVRAVAVWQEAGQTHAHDHGPQHHGHHHHEHGPDCQHGHPVHLHAHDHPHEHGPECDHDHDHGHAHADDRVHAHHDHDHSHDDHGHSHDLAWVFARMMVLFFPVALYLIGVPNAGFSADRIAKMLGNDQALNVSIDNVATGEGSVLSFNDLNDAAYDESKREALGGKVGILVGRFDRIGDKEFRLYRLKMTCCAADTVPLKVRILTRTAVTGFNSGEWVRVKGEVRFVQQPGSTQYLPVIAVADLADIQRTPALNEYE</sequence>
<keyword evidence="2" id="KW-0812">Transmembrane</keyword>
<feature type="transmembrane region" description="Helical" evidence="2">
    <location>
        <begin position="50"/>
        <end position="71"/>
    </location>
</feature>
<protein>
    <recommendedName>
        <fullName evidence="3">DUF1980 domain-containing protein</fullName>
    </recommendedName>
</protein>
<keyword evidence="2" id="KW-1133">Transmembrane helix</keyword>
<feature type="transmembrane region" description="Helical" evidence="2">
    <location>
        <begin position="20"/>
        <end position="38"/>
    </location>
</feature>
<dbReference type="Proteomes" id="UP000319576">
    <property type="component" value="Chromosome"/>
</dbReference>
<proteinExistence type="predicted"/>